<accession>A0A0W0SEE4</accession>
<dbReference type="Proteomes" id="UP000054742">
    <property type="component" value="Unassembled WGS sequence"/>
</dbReference>
<evidence type="ECO:0000256" key="4">
    <source>
        <dbReference type="ARBA" id="ARBA00037131"/>
    </source>
</evidence>
<comment type="function">
    <text evidence="4">Required for resistance to DNA-damaging agents.</text>
</comment>
<evidence type="ECO:0000256" key="1">
    <source>
        <dbReference type="ARBA" id="ARBA00004496"/>
    </source>
</evidence>
<sequence length="311" mass="35021">MKQFQNILFVSNGVREENDALQDAISLAHDNKSVLDILIICPPFEHHLNEYKNSYETFLLEKMQHAIEMAKKSLSLHQKKPAIKLEIEWGNTPETRIIQRVLRHSYDLVIKAAENSDSTKGFKALDMALLRKCPCPLFLHRPISSGKTINIAVAIDPKDEEAAGHDLALKLLKLSHALSTHYKGRLNVISCWDFILERYLRHSAFVDITSKELDEMVLRESGLHYHALQTLIHEANITDKPSIYHLKGNPTELIPATLSEQKIDVLVMGTVARTGISGFIIGNTAENILQKINCSLWALKPAGFVSPVKAY</sequence>
<organism evidence="6 7">
    <name type="scientific">Legionella brunensis</name>
    <dbReference type="NCBI Taxonomy" id="29422"/>
    <lineage>
        <taxon>Bacteria</taxon>
        <taxon>Pseudomonadati</taxon>
        <taxon>Pseudomonadota</taxon>
        <taxon>Gammaproteobacteria</taxon>
        <taxon>Legionellales</taxon>
        <taxon>Legionellaceae</taxon>
        <taxon>Legionella</taxon>
    </lineage>
</organism>
<dbReference type="RefSeq" id="WP_058442031.1">
    <property type="nucleotide sequence ID" value="NZ_CAAAHU010000005.1"/>
</dbReference>
<dbReference type="EMBL" id="LNXV01000029">
    <property type="protein sequence ID" value="KTC81521.1"/>
    <property type="molecule type" value="Genomic_DNA"/>
</dbReference>
<dbReference type="PANTHER" id="PTHR47892">
    <property type="entry name" value="UNIVERSAL STRESS PROTEIN E"/>
    <property type="match status" value="1"/>
</dbReference>
<comment type="similarity">
    <text evidence="2">Belongs to the universal stress protein A family.</text>
</comment>
<dbReference type="Pfam" id="PF00582">
    <property type="entry name" value="Usp"/>
    <property type="match status" value="2"/>
</dbReference>
<dbReference type="Gene3D" id="3.40.50.12370">
    <property type="match status" value="1"/>
</dbReference>
<dbReference type="OrthoDB" id="239260at2"/>
<proteinExistence type="inferred from homology"/>
<name>A0A0W0SEE4_9GAMM</name>
<dbReference type="STRING" id="29422.Lbru_2041"/>
<dbReference type="PATRIC" id="fig|29422.6.peg.2177"/>
<evidence type="ECO:0000313" key="6">
    <source>
        <dbReference type="EMBL" id="KTC81521.1"/>
    </source>
</evidence>
<reference evidence="6 7" key="1">
    <citation type="submission" date="2015-11" db="EMBL/GenBank/DDBJ databases">
        <title>Genomic analysis of 38 Legionella species identifies large and diverse effector repertoires.</title>
        <authorList>
            <person name="Burstein D."/>
            <person name="Amaro F."/>
            <person name="Zusman T."/>
            <person name="Lifshitz Z."/>
            <person name="Cohen O."/>
            <person name="Gilbert J.A."/>
            <person name="Pupko T."/>
            <person name="Shuman H.A."/>
            <person name="Segal G."/>
        </authorList>
    </citation>
    <scope>NUCLEOTIDE SEQUENCE [LARGE SCALE GENOMIC DNA]</scope>
    <source>
        <strain evidence="6 7">ATCC 43878</strain>
    </source>
</reference>
<gene>
    <name evidence="6" type="ORF">Lbru_2041</name>
</gene>
<dbReference type="AlphaFoldDB" id="A0A0W0SEE4"/>
<dbReference type="GO" id="GO:0005737">
    <property type="term" value="C:cytoplasm"/>
    <property type="evidence" value="ECO:0007669"/>
    <property type="project" value="UniProtKB-SubCell"/>
</dbReference>
<keyword evidence="7" id="KW-1185">Reference proteome</keyword>
<comment type="subcellular location">
    <subcellularLocation>
        <location evidence="1">Cytoplasm</location>
    </subcellularLocation>
</comment>
<feature type="domain" description="UspA" evidence="5">
    <location>
        <begin position="4"/>
        <end position="138"/>
    </location>
</feature>
<evidence type="ECO:0000313" key="7">
    <source>
        <dbReference type="Proteomes" id="UP000054742"/>
    </source>
</evidence>
<keyword evidence="3" id="KW-0963">Cytoplasm</keyword>
<dbReference type="PANTHER" id="PTHR47892:SF1">
    <property type="entry name" value="UNIVERSAL STRESS PROTEIN E"/>
    <property type="match status" value="1"/>
</dbReference>
<feature type="domain" description="UspA" evidence="5">
    <location>
        <begin position="151"/>
        <end position="299"/>
    </location>
</feature>
<comment type="caution">
    <text evidence="6">The sequence shown here is derived from an EMBL/GenBank/DDBJ whole genome shotgun (WGS) entry which is preliminary data.</text>
</comment>
<evidence type="ECO:0000259" key="5">
    <source>
        <dbReference type="Pfam" id="PF00582"/>
    </source>
</evidence>
<dbReference type="InterPro" id="IPR006016">
    <property type="entry name" value="UspA"/>
</dbReference>
<dbReference type="SUPFAM" id="SSF52402">
    <property type="entry name" value="Adenine nucleotide alpha hydrolases-like"/>
    <property type="match status" value="2"/>
</dbReference>
<protein>
    <submittedName>
        <fullName evidence="6">Universal stress family protein</fullName>
    </submittedName>
</protein>
<evidence type="ECO:0000256" key="3">
    <source>
        <dbReference type="ARBA" id="ARBA00022490"/>
    </source>
</evidence>
<evidence type="ECO:0000256" key="2">
    <source>
        <dbReference type="ARBA" id="ARBA00008791"/>
    </source>
</evidence>